<evidence type="ECO:0000256" key="2">
    <source>
        <dbReference type="ARBA" id="ARBA00009326"/>
    </source>
</evidence>
<evidence type="ECO:0000256" key="7">
    <source>
        <dbReference type="PROSITE-ProRule" id="PRU01393"/>
    </source>
</evidence>
<feature type="site" description="Transition state stabilizer" evidence="7">
    <location>
        <position position="86"/>
    </location>
</feature>
<dbReference type="GO" id="GO:0004843">
    <property type="term" value="F:cysteine-type deubiquitinase activity"/>
    <property type="evidence" value="ECO:0007669"/>
    <property type="project" value="UniProtKB-UniRule"/>
</dbReference>
<organism evidence="10 11">
    <name type="scientific">Polytolypa hystricis (strain UAMH7299)</name>
    <dbReference type="NCBI Taxonomy" id="1447883"/>
    <lineage>
        <taxon>Eukaryota</taxon>
        <taxon>Fungi</taxon>
        <taxon>Dikarya</taxon>
        <taxon>Ascomycota</taxon>
        <taxon>Pezizomycotina</taxon>
        <taxon>Eurotiomycetes</taxon>
        <taxon>Eurotiomycetidae</taxon>
        <taxon>Onygenales</taxon>
        <taxon>Onygenales incertae sedis</taxon>
        <taxon>Polytolypa</taxon>
    </lineage>
</organism>
<keyword evidence="11" id="KW-1185">Reference proteome</keyword>
<evidence type="ECO:0000259" key="9">
    <source>
        <dbReference type="PROSITE" id="PS52048"/>
    </source>
</evidence>
<dbReference type="InterPro" id="IPR036959">
    <property type="entry name" value="Peptidase_C12_UCH_sf"/>
</dbReference>
<evidence type="ECO:0000256" key="3">
    <source>
        <dbReference type="ARBA" id="ARBA00022670"/>
    </source>
</evidence>
<evidence type="ECO:0000256" key="1">
    <source>
        <dbReference type="ARBA" id="ARBA00000707"/>
    </source>
</evidence>
<gene>
    <name evidence="10" type="ORF">AJ80_05721</name>
</gene>
<dbReference type="GO" id="GO:0016579">
    <property type="term" value="P:protein deubiquitination"/>
    <property type="evidence" value="ECO:0007669"/>
    <property type="project" value="TreeGrafter"/>
</dbReference>
<feature type="site" description="Important for enzyme activity" evidence="7">
    <location>
        <position position="175"/>
    </location>
</feature>
<dbReference type="SUPFAM" id="SSF54001">
    <property type="entry name" value="Cysteine proteinases"/>
    <property type="match status" value="1"/>
</dbReference>
<sequence>MDYKKHFIPLESDPKIFTKLMHDLGVSPSLSFIDVYSLEDEMLNFIPHPVLALILALPSCPAYEQRTIEVPITTNPNEKEVVWLKQTINNACGLYAILHAVCNMPSYIETGSPLHRLAQLALSDCVEYLEESEEIDRAYARAAQKGASAAPCAEDEVDHHYICFVKHSDQLYELDGDFDGPINRGFLTEDEDILTGSACNIIRQYTKSEPDRTFALLALVKD</sequence>
<dbReference type="GO" id="GO:0006511">
    <property type="term" value="P:ubiquitin-dependent protein catabolic process"/>
    <property type="evidence" value="ECO:0007669"/>
    <property type="project" value="UniProtKB-UniRule"/>
</dbReference>
<keyword evidence="4 7" id="KW-0833">Ubl conjugation pathway</keyword>
<evidence type="ECO:0000313" key="11">
    <source>
        <dbReference type="Proteomes" id="UP000224634"/>
    </source>
</evidence>
<comment type="caution">
    <text evidence="10">The sequence shown here is derived from an EMBL/GenBank/DDBJ whole genome shotgun (WGS) entry which is preliminary data.</text>
</comment>
<evidence type="ECO:0000256" key="6">
    <source>
        <dbReference type="ARBA" id="ARBA00022807"/>
    </source>
</evidence>
<dbReference type="PANTHER" id="PTHR10589:SF17">
    <property type="entry name" value="UBIQUITIN CARBOXYL-TERMINAL HYDROLASE"/>
    <property type="match status" value="1"/>
</dbReference>
<dbReference type="Proteomes" id="UP000224634">
    <property type="component" value="Unassembled WGS sequence"/>
</dbReference>
<feature type="active site" description="Proton donor" evidence="7">
    <location>
        <position position="160"/>
    </location>
</feature>
<dbReference type="PRINTS" id="PR00707">
    <property type="entry name" value="UBCTHYDRLASE"/>
</dbReference>
<protein>
    <recommendedName>
        <fullName evidence="8">Ubiquitin carboxyl-terminal hydrolase</fullName>
        <ecNumber evidence="8">3.4.19.12</ecNumber>
    </recommendedName>
</protein>
<dbReference type="PROSITE" id="PS52048">
    <property type="entry name" value="UCH_DOMAIN"/>
    <property type="match status" value="1"/>
</dbReference>
<dbReference type="STRING" id="1447883.A0A2B7Y2C4"/>
<dbReference type="InterPro" id="IPR001578">
    <property type="entry name" value="Peptidase_C12_UCH"/>
</dbReference>
<dbReference type="GO" id="GO:0005737">
    <property type="term" value="C:cytoplasm"/>
    <property type="evidence" value="ECO:0007669"/>
    <property type="project" value="TreeGrafter"/>
</dbReference>
<dbReference type="Gene3D" id="3.40.532.10">
    <property type="entry name" value="Peptidase C12, ubiquitin carboxyl-terminal hydrolase"/>
    <property type="match status" value="1"/>
</dbReference>
<dbReference type="EMBL" id="PDNA01000087">
    <property type="protein sequence ID" value="PGH14958.1"/>
    <property type="molecule type" value="Genomic_DNA"/>
</dbReference>
<keyword evidence="6 7" id="KW-0788">Thiol protease</keyword>
<evidence type="ECO:0000313" key="10">
    <source>
        <dbReference type="EMBL" id="PGH14958.1"/>
    </source>
</evidence>
<name>A0A2B7Y2C4_POLH7</name>
<accession>A0A2B7Y2C4</accession>
<comment type="similarity">
    <text evidence="2 7 8">Belongs to the peptidase C12 family.</text>
</comment>
<dbReference type="Pfam" id="PF01088">
    <property type="entry name" value="Peptidase_C12"/>
    <property type="match status" value="1"/>
</dbReference>
<evidence type="ECO:0000256" key="4">
    <source>
        <dbReference type="ARBA" id="ARBA00022786"/>
    </source>
</evidence>
<keyword evidence="5 7" id="KW-0378">Hydrolase</keyword>
<comment type="catalytic activity">
    <reaction evidence="1 7 8">
        <text>Thiol-dependent hydrolysis of ester, thioester, amide, peptide and isopeptide bonds formed by the C-terminal Gly of ubiquitin (a 76-residue protein attached to proteins as an intracellular targeting signal).</text>
        <dbReference type="EC" id="3.4.19.12"/>
    </reaction>
</comment>
<proteinExistence type="inferred from homology"/>
<dbReference type="FunFam" id="3.40.532.10:FF:000006">
    <property type="entry name" value="Ubiquitin carboxyl-terminal hydrolase"/>
    <property type="match status" value="1"/>
</dbReference>
<feature type="domain" description="UCH catalytic" evidence="9">
    <location>
        <begin position="6"/>
        <end position="221"/>
    </location>
</feature>
<dbReference type="PANTHER" id="PTHR10589">
    <property type="entry name" value="UBIQUITIN CARBOXYL-TERMINAL HYDROLASE"/>
    <property type="match status" value="1"/>
</dbReference>
<reference evidence="10 11" key="1">
    <citation type="submission" date="2017-10" db="EMBL/GenBank/DDBJ databases">
        <title>Comparative genomics in systemic dimorphic fungi from Ajellomycetaceae.</title>
        <authorList>
            <person name="Munoz J.F."/>
            <person name="Mcewen J.G."/>
            <person name="Clay O.K."/>
            <person name="Cuomo C.A."/>
        </authorList>
    </citation>
    <scope>NUCLEOTIDE SEQUENCE [LARGE SCALE GENOMIC DNA]</scope>
    <source>
        <strain evidence="10 11">UAMH7299</strain>
    </source>
</reference>
<keyword evidence="3 7" id="KW-0645">Protease</keyword>
<evidence type="ECO:0000256" key="5">
    <source>
        <dbReference type="ARBA" id="ARBA00022801"/>
    </source>
</evidence>
<dbReference type="InterPro" id="IPR038765">
    <property type="entry name" value="Papain-like_cys_pep_sf"/>
</dbReference>
<dbReference type="AlphaFoldDB" id="A0A2B7Y2C4"/>
<evidence type="ECO:0000256" key="8">
    <source>
        <dbReference type="RuleBase" id="RU361215"/>
    </source>
</evidence>
<feature type="active site" description="Nucleophile" evidence="7">
    <location>
        <position position="92"/>
    </location>
</feature>
<dbReference type="OrthoDB" id="427186at2759"/>
<dbReference type="EC" id="3.4.19.12" evidence="8"/>